<dbReference type="PANTHER" id="PTHR35271">
    <property type="entry name" value="ABC TRANSPORTER, SUBSTRATE-BINDING LIPOPROTEIN-RELATED"/>
    <property type="match status" value="1"/>
</dbReference>
<reference evidence="1" key="1">
    <citation type="submission" date="2020-04" db="EMBL/GenBank/DDBJ databases">
        <title>Deep metagenomics examines the oral microbiome during advanced dental caries in children, revealing novel taxa and co-occurrences with host molecules.</title>
        <authorList>
            <person name="Baker J.L."/>
            <person name="Morton J.T."/>
            <person name="Dinis M."/>
            <person name="Alvarez R."/>
            <person name="Tran N.C."/>
            <person name="Knight R."/>
            <person name="Edlund A."/>
        </authorList>
    </citation>
    <scope>NUCLEOTIDE SEQUENCE</scope>
    <source>
        <strain evidence="1">JCVI_32_bin.14</strain>
    </source>
</reference>
<proteinExistence type="predicted"/>
<dbReference type="PROSITE" id="PS51257">
    <property type="entry name" value="PROKAR_LIPOPROTEIN"/>
    <property type="match status" value="1"/>
</dbReference>
<dbReference type="Pfam" id="PF04392">
    <property type="entry name" value="ABC_sub_bind"/>
    <property type="match status" value="1"/>
</dbReference>
<dbReference type="PANTHER" id="PTHR35271:SF1">
    <property type="entry name" value="ABC TRANSPORTER, SUBSTRATE-BINDING LIPOPROTEIN"/>
    <property type="match status" value="1"/>
</dbReference>
<dbReference type="Gene3D" id="3.40.50.2300">
    <property type="match status" value="2"/>
</dbReference>
<dbReference type="CDD" id="cd06325">
    <property type="entry name" value="PBP1_ABC_unchar_transporter"/>
    <property type="match status" value="1"/>
</dbReference>
<dbReference type="EMBL" id="JABZMK010000081">
    <property type="protein sequence ID" value="MBF1130007.1"/>
    <property type="molecule type" value="Genomic_DNA"/>
</dbReference>
<dbReference type="AlphaFoldDB" id="A0A930FRQ8"/>
<dbReference type="SUPFAM" id="SSF53822">
    <property type="entry name" value="Periplasmic binding protein-like I"/>
    <property type="match status" value="1"/>
</dbReference>
<dbReference type="InterPro" id="IPR007487">
    <property type="entry name" value="ABC_transpt-TYRBP-like"/>
</dbReference>
<evidence type="ECO:0000313" key="1">
    <source>
        <dbReference type="EMBL" id="MBF1130007.1"/>
    </source>
</evidence>
<comment type="caution">
    <text evidence="1">The sequence shown here is derived from an EMBL/GenBank/DDBJ whole genome shotgun (WGS) entry which is preliminary data.</text>
</comment>
<dbReference type="Proteomes" id="UP000757890">
    <property type="component" value="Unassembled WGS sequence"/>
</dbReference>
<name>A0A930FRQ8_9FIRM</name>
<sequence>MKKWMKLTAAAVAATALLYGCGGNGGGEKKTDDGKKQIAVVQVMQHGSLDAANQGFLDGLKERGYGADKISVDQQNAQGDQSNLKTIASRFKSNRPDLICAISTPAAQAVANEIHDLPIIGCAITDFETAKLVKSNSRPETNVTGVNDRGPVEKQVDMGLKFLPAAKRLGLIYSSSEVNSQIQADQAKAHAASLGLTVVERTVSSVNDIQQAAESMVGQVDFIYVPTDNVIASSIPTLVKVTDPAKIPVFVGADSMAKDGALGSLSVDFYKSGVQAGHMAADVLDGKIKTQDTAVEDPEVLEVIINKKSAETLGLAIPEEYKNAKMVG</sequence>
<dbReference type="InterPro" id="IPR028082">
    <property type="entry name" value="Peripla_BP_I"/>
</dbReference>
<evidence type="ECO:0000313" key="2">
    <source>
        <dbReference type="Proteomes" id="UP000757890"/>
    </source>
</evidence>
<organism evidence="1 2">
    <name type="scientific">Dialister invisus</name>
    <dbReference type="NCBI Taxonomy" id="218538"/>
    <lineage>
        <taxon>Bacteria</taxon>
        <taxon>Bacillati</taxon>
        <taxon>Bacillota</taxon>
        <taxon>Negativicutes</taxon>
        <taxon>Veillonellales</taxon>
        <taxon>Veillonellaceae</taxon>
        <taxon>Dialister</taxon>
    </lineage>
</organism>
<protein>
    <submittedName>
        <fullName evidence="1">ABC transporter substrate-binding protein</fullName>
    </submittedName>
</protein>
<accession>A0A930FRQ8</accession>
<gene>
    <name evidence="1" type="ORF">HXL70_08220</name>
</gene>